<sequence length="565" mass="62032">MSTAFVRQLGAESGVQLNPLRDNSEIPAGDNSDQVFGIMMRATRGRIDKPFAVDRGNVFKKLGSGEQMRLSALNEAWVHVVESLNKGAYQAIIQRLSTTAAAIKWLVVAVEMTPGDAGAEPPVLPAPTGDFTYTVMTDDAFEELETPFLFALRHLECHNDGIQIEFRAESVQDAGVDVANDKFTLRLRDKDDNLLYEFYGSLKSDSKDDYGNSNYLPDVAQSMTDAVELQTGVVGASAVIAAGSEAYGYDSNGRQQWAKSGVQVCFSEGGTAYTTQDYMGAREKLQYTQFDYAYISSGGTQAPALLAQLAQLAFDTNRQLRFDIPGNLAPEAAIAFVNQLNMGASQTAHLMHAFWAPLKSDDPTGVNPNGYIGTATLNIAYACGRNAQVNAKGFAPKNYPVAGREWPIQRTRITQTYKLRDQELNALARAKINPVVYETYTGGGRYVFRDSLTCALVESSLKKLIAVADMSTSIDEAVTRAAKDNLQLPMDMAVKKTKDFLQTLFEGAEASKWIVPSSEPEMGGKSFVYDVRPNEVRPYEDMDVTYALRYDGTNRRTFVTQTLSK</sequence>
<evidence type="ECO:0000313" key="2">
    <source>
        <dbReference type="Proteomes" id="UP000383971"/>
    </source>
</evidence>
<organism evidence="1 2">
    <name type="scientific">Pandoraea communis</name>
    <dbReference type="NCBI Taxonomy" id="2508297"/>
    <lineage>
        <taxon>Bacteria</taxon>
        <taxon>Pseudomonadati</taxon>
        <taxon>Pseudomonadota</taxon>
        <taxon>Betaproteobacteria</taxon>
        <taxon>Burkholderiales</taxon>
        <taxon>Burkholderiaceae</taxon>
        <taxon>Pandoraea</taxon>
    </lineage>
</organism>
<proteinExistence type="predicted"/>
<protein>
    <recommendedName>
        <fullName evidence="3">Tail sheath protein</fullName>
    </recommendedName>
</protein>
<gene>
    <name evidence="1" type="ORF">PCO31111_03452</name>
</gene>
<dbReference type="Proteomes" id="UP000383971">
    <property type="component" value="Unassembled WGS sequence"/>
</dbReference>
<accession>A0A5E4WVP2</accession>
<name>A0A5E4WVP2_9BURK</name>
<dbReference type="AlphaFoldDB" id="A0A5E4WVP2"/>
<keyword evidence="2" id="KW-1185">Reference proteome</keyword>
<evidence type="ECO:0000313" key="1">
    <source>
        <dbReference type="EMBL" id="VVE26976.1"/>
    </source>
</evidence>
<reference evidence="1 2" key="1">
    <citation type="submission" date="2019-08" db="EMBL/GenBank/DDBJ databases">
        <authorList>
            <person name="Peeters C."/>
        </authorList>
    </citation>
    <scope>NUCLEOTIDE SEQUENCE [LARGE SCALE GENOMIC DNA]</scope>
    <source>
        <strain evidence="1 2">LMG 31111</strain>
    </source>
</reference>
<evidence type="ECO:0008006" key="3">
    <source>
        <dbReference type="Google" id="ProtNLM"/>
    </source>
</evidence>
<dbReference type="EMBL" id="CABPSE010000012">
    <property type="protein sequence ID" value="VVE26976.1"/>
    <property type="molecule type" value="Genomic_DNA"/>
</dbReference>